<keyword evidence="1" id="KW-0547">Nucleotide-binding</keyword>
<reference evidence="1" key="1">
    <citation type="submission" date="2021-01" db="EMBL/GenBank/DDBJ databases">
        <title>Complete genome sequence of Clostridiales bacterium R-7.</title>
        <authorList>
            <person name="Mahoney-Kurpe S.C."/>
            <person name="Palevich N."/>
            <person name="Koike S."/>
            <person name="Moon C.D."/>
            <person name="Attwood G.T."/>
        </authorList>
    </citation>
    <scope>NUCLEOTIDE SEQUENCE</scope>
    <source>
        <strain evidence="1">R-7</strain>
    </source>
</reference>
<gene>
    <name evidence="1" type="ORF">JYE49_13915</name>
</gene>
<evidence type="ECO:0000313" key="1">
    <source>
        <dbReference type="EMBL" id="QUC66914.1"/>
    </source>
</evidence>
<proteinExistence type="predicted"/>
<accession>A0AC61N1A1</accession>
<keyword evidence="2" id="KW-1185">Reference proteome</keyword>
<dbReference type="Proteomes" id="UP000682782">
    <property type="component" value="Chromosome"/>
</dbReference>
<keyword evidence="1" id="KW-0067">ATP-binding</keyword>
<sequence>MILIANKSWESLEAQDVKRFLTELEDIDENFFFEFKDDRESPDKLIKEISALSNTYGGYVFLGVGDDRTIRGCTNWTEERIHNVIYNGITPTPIFDVKSFCIDDNNTIIIIKIEEGNMPPYITNKGTIFTRISSGSMPIKESSTLLQLYNKREDMLKRLSRKIELEPICDRQFIPPNLCAYLDVGFSLTCSEETQFQKNFYLWDFSKTCELLEKFHTPYSISQLGDAYLISFSGIRGEENGISQLIPGGIHNFMEIMYDGSVKFRAIMLSKDDCSCVGKVNLFSSTSLAIVYQMIYETIMSEPLDQIFLYAHKYESLHVIRQFIPYYETDGFLTDKNEIEKYQNYNRKHKARYGNNLMIVSNRIPKTDFFVYDKRWFQMNGIPFNKSTIIQKMFSTNFLNLGYMDSILSEE</sequence>
<dbReference type="EMBL" id="CP068393">
    <property type="protein sequence ID" value="QUC66914.1"/>
    <property type="molecule type" value="Genomic_DNA"/>
</dbReference>
<evidence type="ECO:0000313" key="2">
    <source>
        <dbReference type="Proteomes" id="UP000682782"/>
    </source>
</evidence>
<name>A0AC61N1A1_9FIRM</name>
<protein>
    <submittedName>
        <fullName evidence="1">ATP-binding protein</fullName>
    </submittedName>
</protein>
<organism evidence="1 2">
    <name type="scientific">Aristaeella hokkaidonensis</name>
    <dbReference type="NCBI Taxonomy" id="3046382"/>
    <lineage>
        <taxon>Bacteria</taxon>
        <taxon>Bacillati</taxon>
        <taxon>Bacillota</taxon>
        <taxon>Clostridia</taxon>
        <taxon>Eubacteriales</taxon>
        <taxon>Aristaeellaceae</taxon>
        <taxon>Aristaeella</taxon>
    </lineage>
</organism>